<dbReference type="AlphaFoldDB" id="A0A9D4HNU7"/>
<gene>
    <name evidence="2" type="ORF">DPMN_051955</name>
</gene>
<comment type="caution">
    <text evidence="2">The sequence shown here is derived from an EMBL/GenBank/DDBJ whole genome shotgun (WGS) entry which is preliminary data.</text>
</comment>
<protein>
    <submittedName>
        <fullName evidence="2">Uncharacterized protein</fullName>
    </submittedName>
</protein>
<evidence type="ECO:0000256" key="1">
    <source>
        <dbReference type="SAM" id="MobiDB-lite"/>
    </source>
</evidence>
<dbReference type="EMBL" id="JAIWYP010000012">
    <property type="protein sequence ID" value="KAH3726099.1"/>
    <property type="molecule type" value="Genomic_DNA"/>
</dbReference>
<sequence>MPCFLRSSKLHHTHIHDQTATERRINDNFRTIFRALNNNDISLRSSRAVHNDAHSGKGRGNRGLRGDDRTVQVGILAMI</sequence>
<dbReference type="Proteomes" id="UP000828390">
    <property type="component" value="Unassembled WGS sequence"/>
</dbReference>
<keyword evidence="3" id="KW-1185">Reference proteome</keyword>
<reference evidence="2" key="1">
    <citation type="journal article" date="2019" name="bioRxiv">
        <title>The Genome of the Zebra Mussel, Dreissena polymorpha: A Resource for Invasive Species Research.</title>
        <authorList>
            <person name="McCartney M.A."/>
            <person name="Auch B."/>
            <person name="Kono T."/>
            <person name="Mallez S."/>
            <person name="Zhang Y."/>
            <person name="Obille A."/>
            <person name="Becker A."/>
            <person name="Abrahante J.E."/>
            <person name="Garbe J."/>
            <person name="Badalamenti J.P."/>
            <person name="Herman A."/>
            <person name="Mangelson H."/>
            <person name="Liachko I."/>
            <person name="Sullivan S."/>
            <person name="Sone E.D."/>
            <person name="Koren S."/>
            <person name="Silverstein K.A.T."/>
            <person name="Beckman K.B."/>
            <person name="Gohl D.M."/>
        </authorList>
    </citation>
    <scope>NUCLEOTIDE SEQUENCE</scope>
    <source>
        <strain evidence="2">Duluth1</strain>
        <tissue evidence="2">Whole animal</tissue>
    </source>
</reference>
<proteinExistence type="predicted"/>
<reference evidence="2" key="2">
    <citation type="submission" date="2020-11" db="EMBL/GenBank/DDBJ databases">
        <authorList>
            <person name="McCartney M.A."/>
            <person name="Auch B."/>
            <person name="Kono T."/>
            <person name="Mallez S."/>
            <person name="Becker A."/>
            <person name="Gohl D.M."/>
            <person name="Silverstein K.A.T."/>
            <person name="Koren S."/>
            <person name="Bechman K.B."/>
            <person name="Herman A."/>
            <person name="Abrahante J.E."/>
            <person name="Garbe J."/>
        </authorList>
    </citation>
    <scope>NUCLEOTIDE SEQUENCE</scope>
    <source>
        <strain evidence="2">Duluth1</strain>
        <tissue evidence="2">Whole animal</tissue>
    </source>
</reference>
<feature type="region of interest" description="Disordered" evidence="1">
    <location>
        <begin position="47"/>
        <end position="67"/>
    </location>
</feature>
<evidence type="ECO:0000313" key="3">
    <source>
        <dbReference type="Proteomes" id="UP000828390"/>
    </source>
</evidence>
<organism evidence="2 3">
    <name type="scientific">Dreissena polymorpha</name>
    <name type="common">Zebra mussel</name>
    <name type="synonym">Mytilus polymorpha</name>
    <dbReference type="NCBI Taxonomy" id="45954"/>
    <lineage>
        <taxon>Eukaryota</taxon>
        <taxon>Metazoa</taxon>
        <taxon>Spiralia</taxon>
        <taxon>Lophotrochozoa</taxon>
        <taxon>Mollusca</taxon>
        <taxon>Bivalvia</taxon>
        <taxon>Autobranchia</taxon>
        <taxon>Heteroconchia</taxon>
        <taxon>Euheterodonta</taxon>
        <taxon>Imparidentia</taxon>
        <taxon>Neoheterodontei</taxon>
        <taxon>Myida</taxon>
        <taxon>Dreissenoidea</taxon>
        <taxon>Dreissenidae</taxon>
        <taxon>Dreissena</taxon>
    </lineage>
</organism>
<accession>A0A9D4HNU7</accession>
<evidence type="ECO:0000313" key="2">
    <source>
        <dbReference type="EMBL" id="KAH3726099.1"/>
    </source>
</evidence>
<name>A0A9D4HNU7_DREPO</name>